<dbReference type="KEGG" id="salm:D0Y50_14565"/>
<dbReference type="AlphaFoldDB" id="A0A346NPK7"/>
<gene>
    <name evidence="2" type="ORF">D0Y50_14565</name>
</gene>
<dbReference type="PANTHER" id="PTHR34387:SF2">
    <property type="entry name" value="SLR1258 PROTEIN"/>
    <property type="match status" value="1"/>
</dbReference>
<keyword evidence="1" id="KW-1133">Transmembrane helix</keyword>
<dbReference type="Proteomes" id="UP000262073">
    <property type="component" value="Chromosome"/>
</dbReference>
<dbReference type="Gene3D" id="3.30.110.170">
    <property type="entry name" value="Protein of unknown function (DUF541), domain 1"/>
    <property type="match status" value="1"/>
</dbReference>
<dbReference type="InterPro" id="IPR016907">
    <property type="entry name" value="UCP029033"/>
</dbReference>
<evidence type="ECO:0000313" key="2">
    <source>
        <dbReference type="EMBL" id="AXR07464.1"/>
    </source>
</evidence>
<dbReference type="OrthoDB" id="9806540at2"/>
<dbReference type="GO" id="GO:0006974">
    <property type="term" value="P:DNA damage response"/>
    <property type="evidence" value="ECO:0007669"/>
    <property type="project" value="TreeGrafter"/>
</dbReference>
<keyword evidence="1" id="KW-0812">Transmembrane</keyword>
<organism evidence="2 3">
    <name type="scientific">Salinimonas sediminis</name>
    <dbReference type="NCBI Taxonomy" id="2303538"/>
    <lineage>
        <taxon>Bacteria</taxon>
        <taxon>Pseudomonadati</taxon>
        <taxon>Pseudomonadota</taxon>
        <taxon>Gammaproteobacteria</taxon>
        <taxon>Alteromonadales</taxon>
        <taxon>Alteromonadaceae</taxon>
        <taxon>Alteromonas/Salinimonas group</taxon>
        <taxon>Salinimonas</taxon>
    </lineage>
</organism>
<keyword evidence="1" id="KW-0472">Membrane</keyword>
<dbReference type="Gene3D" id="3.30.70.2970">
    <property type="entry name" value="Protein of unknown function (DUF541), domain 2"/>
    <property type="match status" value="1"/>
</dbReference>
<dbReference type="PIRSF" id="PIRSF029033">
    <property type="entry name" value="UCP029033"/>
    <property type="match status" value="1"/>
</dbReference>
<proteinExistence type="predicted"/>
<sequence>MHKTSAAILAGGFTAGMITLGLLAGRTVIELKAWDRVVTVKGLAEQEVTADTVIWPLTFNVADNDIPALYATLEHQTKTIVDFLTEAGISPTEITTGQPGIIDKLASQYGAGQGVQFRYTGTATVTVYTGKVEQVRAIMGSAGQLINQGIVLAGGYNGQAEYEFTGLNALKPAMVEQATLNARQVAQKFAHDSASQLGKIKQANQGQFSITPRDQQHPHLKKVRVVSTIQYTLVD</sequence>
<dbReference type="RefSeq" id="WP_117317615.1">
    <property type="nucleotide sequence ID" value="NZ_CP031769.1"/>
</dbReference>
<dbReference type="PANTHER" id="PTHR34387">
    <property type="entry name" value="SLR1258 PROTEIN"/>
    <property type="match status" value="1"/>
</dbReference>
<keyword evidence="3" id="KW-1185">Reference proteome</keyword>
<evidence type="ECO:0000256" key="1">
    <source>
        <dbReference type="SAM" id="Phobius"/>
    </source>
</evidence>
<accession>A0A346NPK7</accession>
<dbReference type="Pfam" id="PF04402">
    <property type="entry name" value="SIMPL"/>
    <property type="match status" value="1"/>
</dbReference>
<feature type="transmembrane region" description="Helical" evidence="1">
    <location>
        <begin position="6"/>
        <end position="24"/>
    </location>
</feature>
<dbReference type="InterPro" id="IPR007497">
    <property type="entry name" value="SIMPL/DUF541"/>
</dbReference>
<name>A0A346NPK7_9ALTE</name>
<dbReference type="InterPro" id="IPR052022">
    <property type="entry name" value="26kDa_periplasmic_antigen"/>
</dbReference>
<protein>
    <submittedName>
        <fullName evidence="2">SIMPL domain-containing protein</fullName>
    </submittedName>
</protein>
<evidence type="ECO:0000313" key="3">
    <source>
        <dbReference type="Proteomes" id="UP000262073"/>
    </source>
</evidence>
<reference evidence="2 3" key="1">
    <citation type="submission" date="2018-08" db="EMBL/GenBank/DDBJ databases">
        <title>Salinimonas sediminis sp. nov., a piezophilic bacterium isolated from a deep-sea sediment sample from the New Britain Trench.</title>
        <authorList>
            <person name="Cao J."/>
        </authorList>
    </citation>
    <scope>NUCLEOTIDE SEQUENCE [LARGE SCALE GENOMIC DNA]</scope>
    <source>
        <strain evidence="2 3">N102</strain>
    </source>
</reference>
<dbReference type="EMBL" id="CP031769">
    <property type="protein sequence ID" value="AXR07464.1"/>
    <property type="molecule type" value="Genomic_DNA"/>
</dbReference>